<name>F9GFV7_FUSOF</name>
<sequence length="160" mass="18563">MITGVPFVIEATISKDGKEDVLDMEDKNDMFLRTITERLQDNNDESPISMGPYKDVLEDSACDGYCIDLLENIFNLSSRITAAEALQHHWLREDQSSINFQELEDEKRTSRKEDRQRHSLRSYCNQNPKYWIGIDGGTYLLAETQINDLRTIAQHETQFN</sequence>
<reference evidence="1" key="1">
    <citation type="journal article" date="2012" name="Mol. Plant Microbe Interact.">
        <title>A highly conserved effector in Fusarium oxysporum is required for full virulence on Arabidopsis.</title>
        <authorList>
            <person name="Thatcher L.F."/>
            <person name="Gardiner D.M."/>
            <person name="Kazan K."/>
            <person name="Manners J."/>
        </authorList>
    </citation>
    <scope>NUCLEOTIDE SEQUENCE [LARGE SCALE GENOMIC DNA]</scope>
    <source>
        <strain evidence="1">Fo5176</strain>
    </source>
</reference>
<gene>
    <name evidence="1" type="ORF">FOXB_17541</name>
</gene>
<dbReference type="EMBL" id="AFQF01007274">
    <property type="protein sequence ID" value="EGU71950.1"/>
    <property type="molecule type" value="Genomic_DNA"/>
</dbReference>
<proteinExistence type="predicted"/>
<organism evidence="1">
    <name type="scientific">Fusarium oxysporum (strain Fo5176)</name>
    <name type="common">Fusarium vascular wilt</name>
    <dbReference type="NCBI Taxonomy" id="660025"/>
    <lineage>
        <taxon>Eukaryota</taxon>
        <taxon>Fungi</taxon>
        <taxon>Dikarya</taxon>
        <taxon>Ascomycota</taxon>
        <taxon>Pezizomycotina</taxon>
        <taxon>Sordariomycetes</taxon>
        <taxon>Hypocreomycetidae</taxon>
        <taxon>Hypocreales</taxon>
        <taxon>Nectriaceae</taxon>
        <taxon>Fusarium</taxon>
        <taxon>Fusarium oxysporum species complex</taxon>
    </lineage>
</organism>
<dbReference type="AlphaFoldDB" id="F9GFV7"/>
<evidence type="ECO:0008006" key="2">
    <source>
        <dbReference type="Google" id="ProtNLM"/>
    </source>
</evidence>
<comment type="caution">
    <text evidence="1">The sequence shown here is derived from an EMBL/GenBank/DDBJ whole genome shotgun (WGS) entry which is preliminary data.</text>
</comment>
<protein>
    <recommendedName>
        <fullName evidence="2">Protein kinase domain-containing protein</fullName>
    </recommendedName>
</protein>
<accession>F9GFV7</accession>
<evidence type="ECO:0000313" key="1">
    <source>
        <dbReference type="EMBL" id="EGU71950.1"/>
    </source>
</evidence>